<name>A0ACC1J1R3_9FUNG</name>
<evidence type="ECO:0000313" key="1">
    <source>
        <dbReference type="EMBL" id="KAJ1934170.1"/>
    </source>
</evidence>
<keyword evidence="2" id="KW-1185">Reference proteome</keyword>
<comment type="caution">
    <text evidence="1">The sequence shown here is derived from an EMBL/GenBank/DDBJ whole genome shotgun (WGS) entry which is preliminary data.</text>
</comment>
<feature type="non-terminal residue" evidence="1">
    <location>
        <position position="231"/>
    </location>
</feature>
<reference evidence="1" key="1">
    <citation type="submission" date="2022-07" db="EMBL/GenBank/DDBJ databases">
        <title>Phylogenomic reconstructions and comparative analyses of Kickxellomycotina fungi.</title>
        <authorList>
            <person name="Reynolds N.K."/>
            <person name="Stajich J.E."/>
            <person name="Barry K."/>
            <person name="Grigoriev I.V."/>
            <person name="Crous P."/>
            <person name="Smith M.E."/>
        </authorList>
    </citation>
    <scope>NUCLEOTIDE SEQUENCE</scope>
    <source>
        <strain evidence="1">NRRL 5244</strain>
    </source>
</reference>
<evidence type="ECO:0000313" key="2">
    <source>
        <dbReference type="Proteomes" id="UP001150603"/>
    </source>
</evidence>
<dbReference type="EMBL" id="JANBPW010004757">
    <property type="protein sequence ID" value="KAJ1934170.1"/>
    <property type="molecule type" value="Genomic_DNA"/>
</dbReference>
<dbReference type="Proteomes" id="UP001150603">
    <property type="component" value="Unassembled WGS sequence"/>
</dbReference>
<accession>A0ACC1J1R3</accession>
<sequence>MAQNLRVFIIDAFTAKAFGGNAAAVVLVPHTTQLSDDTMQKIASEMNQPMTAFIQPKTVDLGTDYTLTWFNPREKATFCGHATLASAHALFNILNVTADELLLDSPAGLLGVRRAAANDGKLTLRFPSNPPTKVSPTNAHTAIFQAFVQDSLPSTAVTSFYYSESVNDLVVLIEGINEEALRSFQFQVTPELVAANQELGIRAAVFVVPGDGERDSFTRVFHIGAHIDEDQ</sequence>
<protein>
    <submittedName>
        <fullName evidence="1">Uncharacterized protein</fullName>
    </submittedName>
</protein>
<gene>
    <name evidence="1" type="ORF">FBU59_005786</name>
</gene>
<organism evidence="1 2">
    <name type="scientific">Linderina macrospora</name>
    <dbReference type="NCBI Taxonomy" id="4868"/>
    <lineage>
        <taxon>Eukaryota</taxon>
        <taxon>Fungi</taxon>
        <taxon>Fungi incertae sedis</taxon>
        <taxon>Zoopagomycota</taxon>
        <taxon>Kickxellomycotina</taxon>
        <taxon>Kickxellomycetes</taxon>
        <taxon>Kickxellales</taxon>
        <taxon>Kickxellaceae</taxon>
        <taxon>Linderina</taxon>
    </lineage>
</organism>
<proteinExistence type="predicted"/>